<dbReference type="Pfam" id="PF14470">
    <property type="entry name" value="bPH_3"/>
    <property type="match status" value="1"/>
</dbReference>
<evidence type="ECO:0000259" key="2">
    <source>
        <dbReference type="Pfam" id="PF14470"/>
    </source>
</evidence>
<dbReference type="InterPro" id="IPR039519">
    <property type="entry name" value="YokE-like_PH"/>
</dbReference>
<feature type="domain" description="SHOCT" evidence="1">
    <location>
        <begin position="138"/>
        <end position="165"/>
    </location>
</feature>
<dbReference type="InterPro" id="IPR018649">
    <property type="entry name" value="SHOCT"/>
</dbReference>
<comment type="caution">
    <text evidence="3">The sequence shown here is derived from an EMBL/GenBank/DDBJ whole genome shotgun (WGS) entry which is preliminary data.</text>
</comment>
<dbReference type="Pfam" id="PF09851">
    <property type="entry name" value="SHOCT"/>
    <property type="match status" value="1"/>
</dbReference>
<gene>
    <name evidence="3" type="ORF">BAA01_05870</name>
</gene>
<evidence type="ECO:0000313" key="4">
    <source>
        <dbReference type="Proteomes" id="UP000196475"/>
    </source>
</evidence>
<organism evidence="3 4">
    <name type="scientific">Bacillus thermozeamaize</name>
    <dbReference type="NCBI Taxonomy" id="230954"/>
    <lineage>
        <taxon>Bacteria</taxon>
        <taxon>Bacillati</taxon>
        <taxon>Bacillota</taxon>
        <taxon>Bacilli</taxon>
        <taxon>Bacillales</taxon>
        <taxon>Bacillaceae</taxon>
        <taxon>Bacillus</taxon>
    </lineage>
</organism>
<accession>A0A1Y3PBV2</accession>
<sequence length="167" mass="18875">MAKLPKILEEAKKHLEPGEQVLEAVLGAYETKLMGKDTVMNGVLIATDRRLVFYGKKLMGYNLEVFPYENISSFEMGKGILGYSLNFYASNNKVSVKWINQGDVKKLTEIVKEKIRKKKYEQGQGKVQANTSTDDVVEQLKKLSELKDPGIITEEEFTAKKKQLLGI</sequence>
<dbReference type="AlphaFoldDB" id="A0A1Y3PBV2"/>
<proteinExistence type="predicted"/>
<reference evidence="4" key="1">
    <citation type="submission" date="2016-06" db="EMBL/GenBank/DDBJ databases">
        <authorList>
            <person name="Nascimento L."/>
            <person name="Pereira R.V."/>
            <person name="Martins L.F."/>
            <person name="Quaggio R.B."/>
            <person name="Silva A.M."/>
            <person name="Setubal J.C."/>
        </authorList>
    </citation>
    <scope>NUCLEOTIDE SEQUENCE [LARGE SCALE GENOMIC DNA]</scope>
</reference>
<evidence type="ECO:0000259" key="1">
    <source>
        <dbReference type="Pfam" id="PF09851"/>
    </source>
</evidence>
<evidence type="ECO:0000313" key="3">
    <source>
        <dbReference type="EMBL" id="OUM84664.1"/>
    </source>
</evidence>
<evidence type="ECO:0008006" key="5">
    <source>
        <dbReference type="Google" id="ProtNLM"/>
    </source>
</evidence>
<dbReference type="Proteomes" id="UP000196475">
    <property type="component" value="Unassembled WGS sequence"/>
</dbReference>
<protein>
    <recommendedName>
        <fullName evidence="5">YokE-like PH domain-containing protein</fullName>
    </recommendedName>
</protein>
<feature type="domain" description="YokE-like PH" evidence="2">
    <location>
        <begin position="15"/>
        <end position="113"/>
    </location>
</feature>
<name>A0A1Y3PBV2_9BACI</name>
<dbReference type="EMBL" id="LZRT01000121">
    <property type="protein sequence ID" value="OUM84664.1"/>
    <property type="molecule type" value="Genomic_DNA"/>
</dbReference>